<evidence type="ECO:0008006" key="4">
    <source>
        <dbReference type="Google" id="ProtNLM"/>
    </source>
</evidence>
<keyword evidence="1" id="KW-0732">Signal</keyword>
<evidence type="ECO:0000313" key="2">
    <source>
        <dbReference type="EMBL" id="MBE7370083.1"/>
    </source>
</evidence>
<proteinExistence type="predicted"/>
<comment type="caution">
    <text evidence="2">The sequence shown here is derived from an EMBL/GenBank/DDBJ whole genome shotgun (WGS) entry which is preliminary data.</text>
</comment>
<evidence type="ECO:0000313" key="3">
    <source>
        <dbReference type="Proteomes" id="UP000806285"/>
    </source>
</evidence>
<protein>
    <recommendedName>
        <fullName evidence="4">Lipoprotein</fullName>
    </recommendedName>
</protein>
<accession>A0ABR9S999</accession>
<dbReference type="EMBL" id="JADDIV010000006">
    <property type="protein sequence ID" value="MBE7370083.1"/>
    <property type="molecule type" value="Genomic_DNA"/>
</dbReference>
<evidence type="ECO:0000256" key="1">
    <source>
        <dbReference type="SAM" id="SignalP"/>
    </source>
</evidence>
<sequence>MSALQRGAAVVLGCLAAAQAAAEYRNATTGGPLRPGIYGRIVVKHAAPPPPVIYPQPVVADAALPPPGAQPVYLYVPPGQVRKWKQNCARWQACSQPVLFVRVDDSPSRWGSWRHRREQVALQERD</sequence>
<keyword evidence="3" id="KW-1185">Reference proteome</keyword>
<gene>
    <name evidence="2" type="ORF">IM787_21160</name>
</gene>
<dbReference type="RefSeq" id="WP_193678703.1">
    <property type="nucleotide sequence ID" value="NZ_JADDIV010000006.1"/>
</dbReference>
<reference evidence="2 3" key="1">
    <citation type="submission" date="2020-10" db="EMBL/GenBank/DDBJ databases">
        <title>Ramlibacter sp. HM2 16S ribosomal RNA gene Genome sequencing and assembly.</title>
        <authorList>
            <person name="Kang M."/>
        </authorList>
    </citation>
    <scope>NUCLEOTIDE SEQUENCE [LARGE SCALE GENOMIC DNA]</scope>
    <source>
        <strain evidence="2 3">HM2</strain>
    </source>
</reference>
<feature type="chain" id="PRO_5045992126" description="Lipoprotein" evidence="1">
    <location>
        <begin position="23"/>
        <end position="126"/>
    </location>
</feature>
<feature type="signal peptide" evidence="1">
    <location>
        <begin position="1"/>
        <end position="22"/>
    </location>
</feature>
<name>A0ABR9S999_9BURK</name>
<dbReference type="Proteomes" id="UP000806285">
    <property type="component" value="Unassembled WGS sequence"/>
</dbReference>
<organism evidence="2 3">
    <name type="scientific">Ramlibacter pallidus</name>
    <dbReference type="NCBI Taxonomy" id="2780087"/>
    <lineage>
        <taxon>Bacteria</taxon>
        <taxon>Pseudomonadati</taxon>
        <taxon>Pseudomonadota</taxon>
        <taxon>Betaproteobacteria</taxon>
        <taxon>Burkholderiales</taxon>
        <taxon>Comamonadaceae</taxon>
        <taxon>Ramlibacter</taxon>
    </lineage>
</organism>